<evidence type="ECO:0000313" key="2">
    <source>
        <dbReference type="Proteomes" id="UP000235145"/>
    </source>
</evidence>
<reference evidence="1 2" key="1">
    <citation type="journal article" date="2017" name="Nat. Commun.">
        <title>Genome assembly with in vitro proximity ligation data and whole-genome triplication in lettuce.</title>
        <authorList>
            <person name="Reyes-Chin-Wo S."/>
            <person name="Wang Z."/>
            <person name="Yang X."/>
            <person name="Kozik A."/>
            <person name="Arikit S."/>
            <person name="Song C."/>
            <person name="Xia L."/>
            <person name="Froenicke L."/>
            <person name="Lavelle D.O."/>
            <person name="Truco M.J."/>
            <person name="Xia R."/>
            <person name="Zhu S."/>
            <person name="Xu C."/>
            <person name="Xu H."/>
            <person name="Xu X."/>
            <person name="Cox K."/>
            <person name="Korf I."/>
            <person name="Meyers B.C."/>
            <person name="Michelmore R.W."/>
        </authorList>
    </citation>
    <scope>NUCLEOTIDE SEQUENCE [LARGE SCALE GENOMIC DNA]</scope>
    <source>
        <strain evidence="2">cv. Salinas</strain>
        <tissue evidence="1">Seedlings</tissue>
    </source>
</reference>
<keyword evidence="2" id="KW-1185">Reference proteome</keyword>
<name>A0A9R1UCE1_LACSA</name>
<protein>
    <submittedName>
        <fullName evidence="1">Uncharacterized protein</fullName>
    </submittedName>
</protein>
<organism evidence="1 2">
    <name type="scientific">Lactuca sativa</name>
    <name type="common">Garden lettuce</name>
    <dbReference type="NCBI Taxonomy" id="4236"/>
    <lineage>
        <taxon>Eukaryota</taxon>
        <taxon>Viridiplantae</taxon>
        <taxon>Streptophyta</taxon>
        <taxon>Embryophyta</taxon>
        <taxon>Tracheophyta</taxon>
        <taxon>Spermatophyta</taxon>
        <taxon>Magnoliopsida</taxon>
        <taxon>eudicotyledons</taxon>
        <taxon>Gunneridae</taxon>
        <taxon>Pentapetalae</taxon>
        <taxon>asterids</taxon>
        <taxon>campanulids</taxon>
        <taxon>Asterales</taxon>
        <taxon>Asteraceae</taxon>
        <taxon>Cichorioideae</taxon>
        <taxon>Cichorieae</taxon>
        <taxon>Lactucinae</taxon>
        <taxon>Lactuca</taxon>
    </lineage>
</organism>
<dbReference type="Proteomes" id="UP000235145">
    <property type="component" value="Unassembled WGS sequence"/>
</dbReference>
<accession>A0A9R1UCE1</accession>
<gene>
    <name evidence="1" type="ORF">LSAT_V11C900504960</name>
</gene>
<dbReference type="EMBL" id="NBSK02000009">
    <property type="protein sequence ID" value="KAJ0184550.1"/>
    <property type="molecule type" value="Genomic_DNA"/>
</dbReference>
<sequence>MRFFSLNGSLAGTLQLHNHASEWLASKGRKRSKNCNQHVSPNYWSFIKNESNRFQHKFPKKFYASMLSESMRGIRVLGDAPDKISC</sequence>
<comment type="caution">
    <text evidence="1">The sequence shown here is derived from an EMBL/GenBank/DDBJ whole genome shotgun (WGS) entry which is preliminary data.</text>
</comment>
<proteinExistence type="predicted"/>
<evidence type="ECO:0000313" key="1">
    <source>
        <dbReference type="EMBL" id="KAJ0184550.1"/>
    </source>
</evidence>
<dbReference type="AlphaFoldDB" id="A0A9R1UCE1"/>